<dbReference type="PROSITE" id="PS00622">
    <property type="entry name" value="HTH_LUXR_1"/>
    <property type="match status" value="1"/>
</dbReference>
<dbReference type="EMBL" id="CM001022">
    <property type="protein sequence ID" value="EFQ23976.1"/>
    <property type="molecule type" value="Genomic_DNA"/>
</dbReference>
<proteinExistence type="predicted"/>
<keyword evidence="1 3" id="KW-0597">Phosphoprotein</keyword>
<feature type="domain" description="Response regulatory" evidence="5">
    <location>
        <begin position="5"/>
        <end position="121"/>
    </location>
</feature>
<dbReference type="STRING" id="584708.Apau_1557"/>
<dbReference type="InterPro" id="IPR039420">
    <property type="entry name" value="WalR-like"/>
</dbReference>
<feature type="modified residue" description="4-aspartylphosphate" evidence="3">
    <location>
        <position position="56"/>
    </location>
</feature>
<dbReference type="SUPFAM" id="SSF52172">
    <property type="entry name" value="CheY-like"/>
    <property type="match status" value="1"/>
</dbReference>
<evidence type="ECO:0000256" key="1">
    <source>
        <dbReference type="ARBA" id="ARBA00022553"/>
    </source>
</evidence>
<dbReference type="Pfam" id="PF00196">
    <property type="entry name" value="GerE"/>
    <property type="match status" value="1"/>
</dbReference>
<dbReference type="GO" id="GO:0006355">
    <property type="term" value="P:regulation of DNA-templated transcription"/>
    <property type="evidence" value="ECO:0007669"/>
    <property type="project" value="InterPro"/>
</dbReference>
<evidence type="ECO:0000313" key="7">
    <source>
        <dbReference type="Proteomes" id="UP000005096"/>
    </source>
</evidence>
<dbReference type="InterPro" id="IPR058245">
    <property type="entry name" value="NreC/VraR/RcsB-like_REC"/>
</dbReference>
<dbReference type="CDD" id="cd06170">
    <property type="entry name" value="LuxR_C_like"/>
    <property type="match status" value="1"/>
</dbReference>
<evidence type="ECO:0000259" key="5">
    <source>
        <dbReference type="PROSITE" id="PS50110"/>
    </source>
</evidence>
<dbReference type="GO" id="GO:0000160">
    <property type="term" value="P:phosphorelay signal transduction system"/>
    <property type="evidence" value="ECO:0007669"/>
    <property type="project" value="InterPro"/>
</dbReference>
<protein>
    <submittedName>
        <fullName evidence="6">Two component transcriptional regulator, LuxR family</fullName>
    </submittedName>
</protein>
<dbReference type="Pfam" id="PF00072">
    <property type="entry name" value="Response_reg"/>
    <property type="match status" value="1"/>
</dbReference>
<evidence type="ECO:0000256" key="3">
    <source>
        <dbReference type="PROSITE-ProRule" id="PRU00169"/>
    </source>
</evidence>
<dbReference type="InterPro" id="IPR016032">
    <property type="entry name" value="Sig_transdc_resp-reg_C-effctor"/>
</dbReference>
<evidence type="ECO:0000313" key="6">
    <source>
        <dbReference type="EMBL" id="EFQ23976.1"/>
    </source>
</evidence>
<dbReference type="AlphaFoldDB" id="E3CUG0"/>
<dbReference type="RefSeq" id="WP_006301186.1">
    <property type="nucleotide sequence ID" value="NZ_CM001022.1"/>
</dbReference>
<dbReference type="HOGENOM" id="CLU_000445_90_8_0"/>
<dbReference type="Gene3D" id="3.40.50.2300">
    <property type="match status" value="1"/>
</dbReference>
<dbReference type="PaxDb" id="584708-Apau_1557"/>
<dbReference type="PANTHER" id="PTHR43214">
    <property type="entry name" value="TWO-COMPONENT RESPONSE REGULATOR"/>
    <property type="match status" value="1"/>
</dbReference>
<evidence type="ECO:0000259" key="4">
    <source>
        <dbReference type="PROSITE" id="PS50043"/>
    </source>
</evidence>
<accession>E3CUG0</accession>
<dbReference type="PROSITE" id="PS50110">
    <property type="entry name" value="RESPONSE_REGULATORY"/>
    <property type="match status" value="1"/>
</dbReference>
<dbReference type="InterPro" id="IPR001789">
    <property type="entry name" value="Sig_transdc_resp-reg_receiver"/>
</dbReference>
<dbReference type="CDD" id="cd17535">
    <property type="entry name" value="REC_NarL-like"/>
    <property type="match status" value="1"/>
</dbReference>
<dbReference type="InterPro" id="IPR011006">
    <property type="entry name" value="CheY-like_superfamily"/>
</dbReference>
<evidence type="ECO:0000256" key="2">
    <source>
        <dbReference type="ARBA" id="ARBA00023125"/>
    </source>
</evidence>
<sequence>MNTIRVVLADDHRLFRDGLKRLLEMEADIEVVGEAKDGYEAVAVVKQLQPHVLLFDVNMPRMDGVQVVKELHETCRNIKYVAITAFDDEDHLAALSSVGIDGYVLKASGLVELLSAVRSVTRGENYVDPKVAGKLLTSFHRRREERDLLVDLTPREREVLYWLSQGFSNAEIALKMVLSEKTVKNHVSHVLRKLELNDRTQAAVLAWKMGLAQRSADSICGGDVAP</sequence>
<dbReference type="eggNOG" id="COG2197">
    <property type="taxonomic scope" value="Bacteria"/>
</dbReference>
<dbReference type="InterPro" id="IPR000792">
    <property type="entry name" value="Tscrpt_reg_LuxR_C"/>
</dbReference>
<organism evidence="6 7">
    <name type="scientific">Aminomonas paucivorans DSM 12260</name>
    <dbReference type="NCBI Taxonomy" id="584708"/>
    <lineage>
        <taxon>Bacteria</taxon>
        <taxon>Thermotogati</taxon>
        <taxon>Synergistota</taxon>
        <taxon>Synergistia</taxon>
        <taxon>Synergistales</taxon>
        <taxon>Synergistaceae</taxon>
        <taxon>Aminomonas</taxon>
    </lineage>
</organism>
<name>E3CUG0_9BACT</name>
<dbReference type="OrthoDB" id="9779069at2"/>
<dbReference type="SUPFAM" id="SSF46894">
    <property type="entry name" value="C-terminal effector domain of the bipartite response regulators"/>
    <property type="match status" value="1"/>
</dbReference>
<dbReference type="PROSITE" id="PS50043">
    <property type="entry name" value="HTH_LUXR_2"/>
    <property type="match status" value="1"/>
</dbReference>
<keyword evidence="7" id="KW-1185">Reference proteome</keyword>
<dbReference type="SMART" id="SM00448">
    <property type="entry name" value="REC"/>
    <property type="match status" value="1"/>
</dbReference>
<dbReference type="PRINTS" id="PR00038">
    <property type="entry name" value="HTHLUXR"/>
</dbReference>
<dbReference type="SMART" id="SM00421">
    <property type="entry name" value="HTH_LUXR"/>
    <property type="match status" value="1"/>
</dbReference>
<reference evidence="6 7" key="1">
    <citation type="journal article" date="2010" name="Stand. Genomic Sci.">
        <title>Non-contiguous finished genome sequence of Aminomonas paucivorans type strain (GLU-3).</title>
        <authorList>
            <person name="Pitluck S."/>
            <person name="Yasawong M."/>
            <person name="Held B."/>
            <person name="Lapidus A."/>
            <person name="Nolan M."/>
            <person name="Copeland A."/>
            <person name="Lucas S."/>
            <person name="Del Rio T.G."/>
            <person name="Tice H."/>
            <person name="Cheng J.F."/>
            <person name="Chertkov O."/>
            <person name="Goodwin L."/>
            <person name="Tapia R."/>
            <person name="Han C."/>
            <person name="Liolios K."/>
            <person name="Ivanova N."/>
            <person name="Mavromatis K."/>
            <person name="Ovchinnikova G."/>
            <person name="Pati A."/>
            <person name="Chen A."/>
            <person name="Palaniappan K."/>
            <person name="Land M."/>
            <person name="Hauser L."/>
            <person name="Chang Y.J."/>
            <person name="Jeffries C.D."/>
            <person name="Pukall R."/>
            <person name="Spring S."/>
            <person name="Rohde M."/>
            <person name="Sikorski J."/>
            <person name="Goker M."/>
            <person name="Woyke T."/>
            <person name="Bristow J."/>
            <person name="Eisen J.A."/>
            <person name="Markowitz V."/>
            <person name="Hugenholtz P."/>
            <person name="Kyrpides N.C."/>
            <person name="Klenk H.P."/>
        </authorList>
    </citation>
    <scope>NUCLEOTIDE SEQUENCE [LARGE SCALE GENOMIC DNA]</scope>
    <source>
        <strain evidence="6 7">DSM 12260</strain>
    </source>
</reference>
<keyword evidence="2" id="KW-0238">DNA-binding</keyword>
<dbReference type="Proteomes" id="UP000005096">
    <property type="component" value="Chromosome"/>
</dbReference>
<gene>
    <name evidence="6" type="ORF">Apau_1557</name>
</gene>
<dbReference type="GO" id="GO:0003677">
    <property type="term" value="F:DNA binding"/>
    <property type="evidence" value="ECO:0007669"/>
    <property type="project" value="UniProtKB-KW"/>
</dbReference>
<feature type="domain" description="HTH luxR-type" evidence="4">
    <location>
        <begin position="145"/>
        <end position="210"/>
    </location>
</feature>